<name>A0ABY4Q1X3_9ACTN</name>
<dbReference type="Proteomes" id="UP000829992">
    <property type="component" value="Chromosome"/>
</dbReference>
<evidence type="ECO:0000256" key="1">
    <source>
        <dbReference type="SAM" id="MobiDB-lite"/>
    </source>
</evidence>
<proteinExistence type="predicted"/>
<feature type="compositionally biased region" description="Polar residues" evidence="1">
    <location>
        <begin position="1"/>
        <end position="10"/>
    </location>
</feature>
<organism evidence="2 3">
    <name type="scientific">Streptomyces durmitorensis</name>
    <dbReference type="NCBI Taxonomy" id="319947"/>
    <lineage>
        <taxon>Bacteria</taxon>
        <taxon>Bacillati</taxon>
        <taxon>Actinomycetota</taxon>
        <taxon>Actinomycetes</taxon>
        <taxon>Kitasatosporales</taxon>
        <taxon>Streptomycetaceae</taxon>
        <taxon>Streptomyces</taxon>
    </lineage>
</organism>
<keyword evidence="3" id="KW-1185">Reference proteome</keyword>
<reference evidence="2 3" key="1">
    <citation type="submission" date="2022-05" db="EMBL/GenBank/DDBJ databases">
        <authorList>
            <person name="Zhou X."/>
            <person name="Li K."/>
            <person name="Man Y."/>
        </authorList>
    </citation>
    <scope>NUCLEOTIDE SEQUENCE [LARGE SCALE GENOMIC DNA]</scope>
    <source>
        <strain evidence="2 3">MS405</strain>
    </source>
</reference>
<feature type="region of interest" description="Disordered" evidence="1">
    <location>
        <begin position="1"/>
        <end position="41"/>
    </location>
</feature>
<gene>
    <name evidence="2" type="ORF">M4V62_33550</name>
</gene>
<dbReference type="EMBL" id="CP097289">
    <property type="protein sequence ID" value="UQT59594.1"/>
    <property type="molecule type" value="Genomic_DNA"/>
</dbReference>
<accession>A0ABY4Q1X3</accession>
<evidence type="ECO:0000313" key="3">
    <source>
        <dbReference type="Proteomes" id="UP000829992"/>
    </source>
</evidence>
<evidence type="ECO:0000313" key="2">
    <source>
        <dbReference type="EMBL" id="UQT59594.1"/>
    </source>
</evidence>
<sequence>MSTTPHMSPPQQQQGQQYGIQQGQQGPSTAPPQQQLQQLGRQQPYQQLLQQLGQDGVPQAQAPEISTQAVASNIATSFWNVVQPMPGQSPVLYLMIENGWKALINPSQQTHDAVQEAFAFGQQVIGYYDATNPSYLVAIVITTK</sequence>
<feature type="compositionally biased region" description="Low complexity" evidence="1">
    <location>
        <begin position="11"/>
        <end position="41"/>
    </location>
</feature>
<protein>
    <submittedName>
        <fullName evidence="2">Uncharacterized protein</fullName>
    </submittedName>
</protein>
<dbReference type="RefSeq" id="WP_249590942.1">
    <property type="nucleotide sequence ID" value="NZ_BAAAQL010000001.1"/>
</dbReference>